<protein>
    <recommendedName>
        <fullName evidence="5">Secreted protein</fullName>
    </recommendedName>
</protein>
<dbReference type="AlphaFoldDB" id="A0AAV6RQR8"/>
<gene>
    <name evidence="3" type="ORF">JOB18_025506</name>
</gene>
<evidence type="ECO:0000256" key="1">
    <source>
        <dbReference type="SAM" id="MobiDB-lite"/>
    </source>
</evidence>
<dbReference type="EMBL" id="JAGKHQ010000010">
    <property type="protein sequence ID" value="KAG7507155.1"/>
    <property type="molecule type" value="Genomic_DNA"/>
</dbReference>
<evidence type="ECO:0000256" key="2">
    <source>
        <dbReference type="SAM" id="SignalP"/>
    </source>
</evidence>
<keyword evidence="4" id="KW-1185">Reference proteome</keyword>
<feature type="region of interest" description="Disordered" evidence="1">
    <location>
        <begin position="52"/>
        <end position="71"/>
    </location>
</feature>
<accession>A0AAV6RQR8</accession>
<evidence type="ECO:0008006" key="5">
    <source>
        <dbReference type="Google" id="ProtNLM"/>
    </source>
</evidence>
<feature type="signal peptide" evidence="2">
    <location>
        <begin position="1"/>
        <end position="21"/>
    </location>
</feature>
<name>A0AAV6RQR8_SOLSE</name>
<keyword evidence="2" id="KW-0732">Signal</keyword>
<proteinExistence type="predicted"/>
<sequence>MSNFFLSVFRLLVLIYRVGVASVERGVESRGPSSVLLTSGNTGSTVVCKTRLLPAPSGTGQTEQRLITRSD</sequence>
<reference evidence="3 4" key="1">
    <citation type="journal article" date="2021" name="Sci. Rep.">
        <title>Chromosome anchoring in Senegalese sole (Solea senegalensis) reveals sex-associated markers and genome rearrangements in flatfish.</title>
        <authorList>
            <person name="Guerrero-Cozar I."/>
            <person name="Gomez-Garrido J."/>
            <person name="Berbel C."/>
            <person name="Martinez-Blanch J.F."/>
            <person name="Alioto T."/>
            <person name="Claros M.G."/>
            <person name="Gagnaire P.A."/>
            <person name="Manchado M."/>
        </authorList>
    </citation>
    <scope>NUCLEOTIDE SEQUENCE [LARGE SCALE GENOMIC DNA]</scope>
    <source>
        <strain evidence="3">Sse05_10M</strain>
    </source>
</reference>
<feature type="chain" id="PRO_5043843227" description="Secreted protein" evidence="2">
    <location>
        <begin position="22"/>
        <end position="71"/>
    </location>
</feature>
<evidence type="ECO:0000313" key="4">
    <source>
        <dbReference type="Proteomes" id="UP000693946"/>
    </source>
</evidence>
<dbReference type="Proteomes" id="UP000693946">
    <property type="component" value="Linkage Group LG18"/>
</dbReference>
<comment type="caution">
    <text evidence="3">The sequence shown here is derived from an EMBL/GenBank/DDBJ whole genome shotgun (WGS) entry which is preliminary data.</text>
</comment>
<evidence type="ECO:0000313" key="3">
    <source>
        <dbReference type="EMBL" id="KAG7507155.1"/>
    </source>
</evidence>
<organism evidence="3 4">
    <name type="scientific">Solea senegalensis</name>
    <name type="common">Senegalese sole</name>
    <dbReference type="NCBI Taxonomy" id="28829"/>
    <lineage>
        <taxon>Eukaryota</taxon>
        <taxon>Metazoa</taxon>
        <taxon>Chordata</taxon>
        <taxon>Craniata</taxon>
        <taxon>Vertebrata</taxon>
        <taxon>Euteleostomi</taxon>
        <taxon>Actinopterygii</taxon>
        <taxon>Neopterygii</taxon>
        <taxon>Teleostei</taxon>
        <taxon>Neoteleostei</taxon>
        <taxon>Acanthomorphata</taxon>
        <taxon>Carangaria</taxon>
        <taxon>Pleuronectiformes</taxon>
        <taxon>Pleuronectoidei</taxon>
        <taxon>Soleidae</taxon>
        <taxon>Solea</taxon>
    </lineage>
</organism>